<evidence type="ECO:0000256" key="4">
    <source>
        <dbReference type="PIRSR" id="PIRSR006806-1"/>
    </source>
</evidence>
<dbReference type="GO" id="GO:0030272">
    <property type="term" value="F:5-formyltetrahydrofolate cyclo-ligase activity"/>
    <property type="evidence" value="ECO:0007669"/>
    <property type="project" value="UniProtKB-EC"/>
</dbReference>
<feature type="region of interest" description="Disordered" evidence="6">
    <location>
        <begin position="1"/>
        <end position="26"/>
    </location>
</feature>
<dbReference type="NCBIfam" id="TIGR02727">
    <property type="entry name" value="MTHFS_bact"/>
    <property type="match status" value="1"/>
</dbReference>
<feature type="binding site" evidence="4">
    <location>
        <position position="55"/>
    </location>
    <ligand>
        <name>substrate</name>
    </ligand>
</feature>
<dbReference type="PANTHER" id="PTHR23407:SF1">
    <property type="entry name" value="5-FORMYLTETRAHYDROFOLATE CYCLO-LIGASE"/>
    <property type="match status" value="1"/>
</dbReference>
<comment type="similarity">
    <text evidence="1 5">Belongs to the 5-formyltetrahydrofolate cyclo-ligase family.</text>
</comment>
<keyword evidence="3 4" id="KW-0067">ATP-binding</keyword>
<dbReference type="AlphaFoldDB" id="A0AAX2J538"/>
<dbReference type="Gene3D" id="3.40.50.10420">
    <property type="entry name" value="NagB/RpiA/CoA transferase-like"/>
    <property type="match status" value="1"/>
</dbReference>
<name>A0AAX2J538_KINKI</name>
<accession>A0AAX2J538</accession>
<comment type="catalytic activity">
    <reaction evidence="5">
        <text>(6S)-5-formyl-5,6,7,8-tetrahydrofolate + ATP = (6R)-5,10-methenyltetrahydrofolate + ADP + phosphate</text>
        <dbReference type="Rhea" id="RHEA:10488"/>
        <dbReference type="ChEBI" id="CHEBI:30616"/>
        <dbReference type="ChEBI" id="CHEBI:43474"/>
        <dbReference type="ChEBI" id="CHEBI:57455"/>
        <dbReference type="ChEBI" id="CHEBI:57457"/>
        <dbReference type="ChEBI" id="CHEBI:456216"/>
        <dbReference type="EC" id="6.3.3.2"/>
    </reaction>
</comment>
<gene>
    <name evidence="7" type="primary">ygfA</name>
    <name evidence="7" type="ORF">NCTC10529_01413</name>
</gene>
<reference evidence="7 8" key="1">
    <citation type="submission" date="2018-06" db="EMBL/GenBank/DDBJ databases">
        <authorList>
            <consortium name="Pathogen Informatics"/>
            <person name="Doyle S."/>
        </authorList>
    </citation>
    <scope>NUCLEOTIDE SEQUENCE [LARGE SCALE GENOMIC DNA]</scope>
    <source>
        <strain evidence="7 8">NCTC10529</strain>
    </source>
</reference>
<protein>
    <recommendedName>
        <fullName evidence="5">5-formyltetrahydrofolate cyclo-ligase</fullName>
        <ecNumber evidence="5">6.3.3.2</ecNumber>
    </recommendedName>
</protein>
<dbReference type="Pfam" id="PF01812">
    <property type="entry name" value="5-FTHF_cyc-lig"/>
    <property type="match status" value="1"/>
</dbReference>
<evidence type="ECO:0000256" key="2">
    <source>
        <dbReference type="ARBA" id="ARBA00022741"/>
    </source>
</evidence>
<dbReference type="EC" id="6.3.3.2" evidence="5"/>
<dbReference type="EMBL" id="LS483426">
    <property type="protein sequence ID" value="SQH25217.1"/>
    <property type="molecule type" value="Genomic_DNA"/>
</dbReference>
<dbReference type="PANTHER" id="PTHR23407">
    <property type="entry name" value="ATPASE INHIBITOR/5-FORMYLTETRAHYDROFOLATE CYCLO-LIGASE"/>
    <property type="match status" value="1"/>
</dbReference>
<sequence length="198" mass="23022">MIATDKRTLRRQLRQTRQKIPPAERQRAQAACNRQLKRFALRGKRIAVYWAMGSELRLDDWVRSAQKRGAKVYLPYIEPHSLRLWFTPYPQTNQRAERKRGKSSLHVPQFVGDKIRANWLHSMVIPIVGIDQHGTRLGQGGGYYDYTIAACSRRPHLIAAGFACQQVAQLPTESHDIQVDYFVNEKGVWRFNRPNQQK</sequence>
<dbReference type="PIRSF" id="PIRSF006806">
    <property type="entry name" value="FTHF_cligase"/>
    <property type="match status" value="1"/>
</dbReference>
<feature type="binding site" evidence="4">
    <location>
        <begin position="6"/>
        <end position="10"/>
    </location>
    <ligand>
        <name>ATP</name>
        <dbReference type="ChEBI" id="CHEBI:30616"/>
    </ligand>
</feature>
<evidence type="ECO:0000256" key="5">
    <source>
        <dbReference type="RuleBase" id="RU361279"/>
    </source>
</evidence>
<evidence type="ECO:0000256" key="3">
    <source>
        <dbReference type="ARBA" id="ARBA00022840"/>
    </source>
</evidence>
<evidence type="ECO:0000313" key="8">
    <source>
        <dbReference type="Proteomes" id="UP000248598"/>
    </source>
</evidence>
<organism evidence="7 8">
    <name type="scientific">Kingella kingae</name>
    <dbReference type="NCBI Taxonomy" id="504"/>
    <lineage>
        <taxon>Bacteria</taxon>
        <taxon>Pseudomonadati</taxon>
        <taxon>Pseudomonadota</taxon>
        <taxon>Betaproteobacteria</taxon>
        <taxon>Neisseriales</taxon>
        <taxon>Neisseriaceae</taxon>
        <taxon>Kingella</taxon>
    </lineage>
</organism>
<feature type="compositionally biased region" description="Basic residues" evidence="6">
    <location>
        <begin position="8"/>
        <end position="17"/>
    </location>
</feature>
<evidence type="ECO:0000313" key="7">
    <source>
        <dbReference type="EMBL" id="SQH25217.1"/>
    </source>
</evidence>
<dbReference type="GO" id="GO:0005524">
    <property type="term" value="F:ATP binding"/>
    <property type="evidence" value="ECO:0007669"/>
    <property type="project" value="UniProtKB-KW"/>
</dbReference>
<keyword evidence="5" id="KW-0479">Metal-binding</keyword>
<dbReference type="Proteomes" id="UP000248598">
    <property type="component" value="Chromosome 1"/>
</dbReference>
<dbReference type="InterPro" id="IPR024185">
    <property type="entry name" value="FTHF_cligase-like_sf"/>
</dbReference>
<dbReference type="SUPFAM" id="SSF100950">
    <property type="entry name" value="NagB/RpiA/CoA transferase-like"/>
    <property type="match status" value="1"/>
</dbReference>
<dbReference type="RefSeq" id="WP_003787046.1">
    <property type="nucleotide sequence ID" value="NZ_CP050136.1"/>
</dbReference>
<evidence type="ECO:0000256" key="6">
    <source>
        <dbReference type="SAM" id="MobiDB-lite"/>
    </source>
</evidence>
<comment type="cofactor">
    <cofactor evidence="5">
        <name>Mg(2+)</name>
        <dbReference type="ChEBI" id="CHEBI:18420"/>
    </cofactor>
</comment>
<dbReference type="GO" id="GO:0035999">
    <property type="term" value="P:tetrahydrofolate interconversion"/>
    <property type="evidence" value="ECO:0007669"/>
    <property type="project" value="TreeGrafter"/>
</dbReference>
<keyword evidence="2 4" id="KW-0547">Nucleotide-binding</keyword>
<dbReference type="GO" id="GO:0009396">
    <property type="term" value="P:folic acid-containing compound biosynthetic process"/>
    <property type="evidence" value="ECO:0007669"/>
    <property type="project" value="TreeGrafter"/>
</dbReference>
<dbReference type="InterPro" id="IPR037171">
    <property type="entry name" value="NagB/RpiA_transferase-like"/>
</dbReference>
<evidence type="ECO:0000256" key="1">
    <source>
        <dbReference type="ARBA" id="ARBA00010638"/>
    </source>
</evidence>
<keyword evidence="5" id="KW-0460">Magnesium</keyword>
<dbReference type="GeneID" id="93262696"/>
<dbReference type="InterPro" id="IPR002698">
    <property type="entry name" value="FTHF_cligase"/>
</dbReference>
<feature type="binding site" evidence="4">
    <location>
        <begin position="136"/>
        <end position="144"/>
    </location>
    <ligand>
        <name>ATP</name>
        <dbReference type="ChEBI" id="CHEBI:30616"/>
    </ligand>
</feature>
<proteinExistence type="inferred from homology"/>
<dbReference type="GO" id="GO:0046872">
    <property type="term" value="F:metal ion binding"/>
    <property type="evidence" value="ECO:0007669"/>
    <property type="project" value="UniProtKB-KW"/>
</dbReference>